<sequence length="652" mass="78287">MSLFIWFLILLPFTLQDEIILPETLTLETFKQQLSTQKLSFVEFYSPYCHHCKTFEPIWKSTYNNNKDWLIDHKIGFYQVNCVENGDLCVQEKIKGYPSMKLYSNKAMFTKDYNKDYNRNEKDIMKFLKEESIKDLTEFENFSKLIGTNELIQLINKISNNLEIIIFLPSKFSKDINDINSQYRDFINPIKFISNKFDTYIYNILENLSIVQKFGLKLDEIQIFIKLPNRSKFNMFKYVSSITVDFQYEFIKWCQQMLEISGNFQSIDSNSFNNERDFFDKLPQEIQPSLSFDFTNFIYFYDPNSTFDEDFEILNHLLEPLSKLQNIKFEKNTNWELFKNKYWYEINSLNHKDINEDLHQQLELTFDEIQFEIQTSTSLPVLCKFNSILPIVEIYQNFGPNEIRDYFQIKDWINKQSEPLIGNFNEDWNKLYKTGENTLLIIQIIDEISSISNVLKSLKDYKYVLEKWKYWELIKRREEKDKELQDFKNSPNFNEIEYHQKSIREIYPINDEIKDVKTSFIFANNTEILNELGLNINSKKYQENDLLIVDLSNKFYYDSKIEINEPLTSFKPDDLTRVLLSLNNIAKEKEFPLLRNSPYSSKLRRLDNIHIFGIWGYLILIVKLIVVLYFIKNSTRYFHYISNLKIHELKFD</sequence>
<feature type="transmembrane region" description="Helical" evidence="3">
    <location>
        <begin position="609"/>
        <end position="631"/>
    </location>
</feature>
<dbReference type="CDD" id="cd02961">
    <property type="entry name" value="PDI_a_family"/>
    <property type="match status" value="1"/>
</dbReference>
<feature type="chain" id="PRO_5040344850" description="Thioredoxin domain-containing protein" evidence="4">
    <location>
        <begin position="17"/>
        <end position="652"/>
    </location>
</feature>
<dbReference type="Proteomes" id="UP000769528">
    <property type="component" value="Unassembled WGS sequence"/>
</dbReference>
<keyword evidence="2 4" id="KW-0732">Signal</keyword>
<dbReference type="AlphaFoldDB" id="A0A9P8PR10"/>
<keyword evidence="3" id="KW-0812">Transmembrane</keyword>
<dbReference type="InterPro" id="IPR013766">
    <property type="entry name" value="Thioredoxin_domain"/>
</dbReference>
<evidence type="ECO:0000313" key="6">
    <source>
        <dbReference type="EMBL" id="KAH3675749.1"/>
    </source>
</evidence>
<gene>
    <name evidence="6" type="ORF">WICMUC_002541</name>
</gene>
<dbReference type="InterPro" id="IPR036249">
    <property type="entry name" value="Thioredoxin-like_sf"/>
</dbReference>
<reference evidence="6" key="1">
    <citation type="journal article" date="2021" name="Open Biol.">
        <title>Shared evolutionary footprints suggest mitochondrial oxidative damage underlies multiple complex I losses in fungi.</title>
        <authorList>
            <person name="Schikora-Tamarit M.A."/>
            <person name="Marcet-Houben M."/>
            <person name="Nosek J."/>
            <person name="Gabaldon T."/>
        </authorList>
    </citation>
    <scope>NUCLEOTIDE SEQUENCE</scope>
    <source>
        <strain evidence="6">CBS6341</strain>
    </source>
</reference>
<dbReference type="OrthoDB" id="72053at2759"/>
<evidence type="ECO:0000259" key="5">
    <source>
        <dbReference type="PROSITE" id="PS51352"/>
    </source>
</evidence>
<keyword evidence="3" id="KW-0472">Membrane</keyword>
<name>A0A9P8PR10_9ASCO</name>
<reference evidence="6" key="2">
    <citation type="submission" date="2021-01" db="EMBL/GenBank/DDBJ databases">
        <authorList>
            <person name="Schikora-Tamarit M.A."/>
        </authorList>
    </citation>
    <scope>NUCLEOTIDE SEQUENCE</scope>
    <source>
        <strain evidence="6">CBS6341</strain>
    </source>
</reference>
<dbReference type="Pfam" id="PF00085">
    <property type="entry name" value="Thioredoxin"/>
    <property type="match status" value="1"/>
</dbReference>
<dbReference type="PROSITE" id="PS51352">
    <property type="entry name" value="THIOREDOXIN_2"/>
    <property type="match status" value="1"/>
</dbReference>
<dbReference type="InterPro" id="IPR051063">
    <property type="entry name" value="PDI"/>
</dbReference>
<proteinExistence type="inferred from homology"/>
<evidence type="ECO:0000256" key="2">
    <source>
        <dbReference type="ARBA" id="ARBA00022729"/>
    </source>
</evidence>
<dbReference type="GO" id="GO:0006457">
    <property type="term" value="P:protein folding"/>
    <property type="evidence" value="ECO:0007669"/>
    <property type="project" value="TreeGrafter"/>
</dbReference>
<evidence type="ECO:0000256" key="4">
    <source>
        <dbReference type="SAM" id="SignalP"/>
    </source>
</evidence>
<comment type="caution">
    <text evidence="6">The sequence shown here is derived from an EMBL/GenBank/DDBJ whole genome shotgun (WGS) entry which is preliminary data.</text>
</comment>
<feature type="signal peptide" evidence="4">
    <location>
        <begin position="1"/>
        <end position="16"/>
    </location>
</feature>
<dbReference type="GO" id="GO:0005783">
    <property type="term" value="C:endoplasmic reticulum"/>
    <property type="evidence" value="ECO:0007669"/>
    <property type="project" value="TreeGrafter"/>
</dbReference>
<dbReference type="GO" id="GO:0003756">
    <property type="term" value="F:protein disulfide isomerase activity"/>
    <property type="evidence" value="ECO:0007669"/>
    <property type="project" value="TreeGrafter"/>
</dbReference>
<evidence type="ECO:0000313" key="7">
    <source>
        <dbReference type="Proteomes" id="UP000769528"/>
    </source>
</evidence>
<evidence type="ECO:0000256" key="3">
    <source>
        <dbReference type="SAM" id="Phobius"/>
    </source>
</evidence>
<comment type="similarity">
    <text evidence="1">Belongs to the protein disulfide isomerase family.</text>
</comment>
<protein>
    <recommendedName>
        <fullName evidence="5">Thioredoxin domain-containing protein</fullName>
    </recommendedName>
</protein>
<dbReference type="Gene3D" id="3.40.30.10">
    <property type="entry name" value="Glutaredoxin"/>
    <property type="match status" value="1"/>
</dbReference>
<dbReference type="PANTHER" id="PTHR45672:SF3">
    <property type="entry name" value="THIOREDOXIN DOMAIN-CONTAINING PROTEIN 5"/>
    <property type="match status" value="1"/>
</dbReference>
<feature type="domain" description="Thioredoxin" evidence="5">
    <location>
        <begin position="10"/>
        <end position="133"/>
    </location>
</feature>
<evidence type="ECO:0000256" key="1">
    <source>
        <dbReference type="ARBA" id="ARBA00006347"/>
    </source>
</evidence>
<dbReference type="EMBL" id="JAEUBF010000722">
    <property type="protein sequence ID" value="KAH3675749.1"/>
    <property type="molecule type" value="Genomic_DNA"/>
</dbReference>
<dbReference type="SUPFAM" id="SSF52833">
    <property type="entry name" value="Thioredoxin-like"/>
    <property type="match status" value="1"/>
</dbReference>
<keyword evidence="7" id="KW-1185">Reference proteome</keyword>
<dbReference type="PANTHER" id="PTHR45672">
    <property type="entry name" value="PROTEIN DISULFIDE-ISOMERASE C17H9.14C-RELATED"/>
    <property type="match status" value="1"/>
</dbReference>
<accession>A0A9P8PR10</accession>
<organism evidence="6 7">
    <name type="scientific">Wickerhamomyces mucosus</name>
    <dbReference type="NCBI Taxonomy" id="1378264"/>
    <lineage>
        <taxon>Eukaryota</taxon>
        <taxon>Fungi</taxon>
        <taxon>Dikarya</taxon>
        <taxon>Ascomycota</taxon>
        <taxon>Saccharomycotina</taxon>
        <taxon>Saccharomycetes</taxon>
        <taxon>Phaffomycetales</taxon>
        <taxon>Wickerhamomycetaceae</taxon>
        <taxon>Wickerhamomyces</taxon>
    </lineage>
</organism>
<keyword evidence="3" id="KW-1133">Transmembrane helix</keyword>